<keyword evidence="4" id="KW-1185">Reference proteome</keyword>
<accession>A0A8X6NF99</accession>
<feature type="domain" description="Mutator-like transposase" evidence="1">
    <location>
        <begin position="18"/>
        <end position="58"/>
    </location>
</feature>
<name>A0A8X6NF99_NEPPI</name>
<proteinExistence type="predicted"/>
<dbReference type="Proteomes" id="UP000887013">
    <property type="component" value="Unassembled WGS sequence"/>
</dbReference>
<organism evidence="3 4">
    <name type="scientific">Nephila pilipes</name>
    <name type="common">Giant wood spider</name>
    <name type="synonym">Nephila maculata</name>
    <dbReference type="NCBI Taxonomy" id="299642"/>
    <lineage>
        <taxon>Eukaryota</taxon>
        <taxon>Metazoa</taxon>
        <taxon>Ecdysozoa</taxon>
        <taxon>Arthropoda</taxon>
        <taxon>Chelicerata</taxon>
        <taxon>Arachnida</taxon>
        <taxon>Araneae</taxon>
        <taxon>Araneomorphae</taxon>
        <taxon>Entelegynae</taxon>
        <taxon>Araneoidea</taxon>
        <taxon>Nephilidae</taxon>
        <taxon>Nephila</taxon>
    </lineage>
</organism>
<dbReference type="EMBL" id="BMAW01057356">
    <property type="protein sequence ID" value="GFT10299.1"/>
    <property type="molecule type" value="Genomic_DNA"/>
</dbReference>
<evidence type="ECO:0000259" key="1">
    <source>
        <dbReference type="Pfam" id="PF20700"/>
    </source>
</evidence>
<evidence type="ECO:0000313" key="4">
    <source>
        <dbReference type="Proteomes" id="UP000887013"/>
    </source>
</evidence>
<dbReference type="AlphaFoldDB" id="A0A8X6NF99"/>
<comment type="caution">
    <text evidence="3">The sequence shown here is derived from an EMBL/GenBank/DDBJ whole genome shotgun (WGS) entry which is preliminary data.</text>
</comment>
<sequence length="77" mass="9276">MVTLRVRRQTLIKKDSKTVTMYDLKYEDVVGDRDSNVYKTILDSMAYDKLQVEKLDCQIPEQFPYSKHLKIERWFTL</sequence>
<dbReference type="EMBL" id="BMAW01094788">
    <property type="protein sequence ID" value="GFS67385.1"/>
    <property type="molecule type" value="Genomic_DNA"/>
</dbReference>
<gene>
    <name evidence="2" type="ORF">NPIL_307311</name>
    <name evidence="3" type="ORF">NPIL_610171</name>
</gene>
<dbReference type="InterPro" id="IPR049012">
    <property type="entry name" value="Mutator_transp_dom"/>
</dbReference>
<evidence type="ECO:0000313" key="3">
    <source>
        <dbReference type="EMBL" id="GFT10299.1"/>
    </source>
</evidence>
<evidence type="ECO:0000313" key="2">
    <source>
        <dbReference type="EMBL" id="GFS67385.1"/>
    </source>
</evidence>
<reference evidence="3" key="1">
    <citation type="submission" date="2020-08" db="EMBL/GenBank/DDBJ databases">
        <title>Multicomponent nature underlies the extraordinary mechanical properties of spider dragline silk.</title>
        <authorList>
            <person name="Kono N."/>
            <person name="Nakamura H."/>
            <person name="Mori M."/>
            <person name="Yoshida Y."/>
            <person name="Ohtoshi R."/>
            <person name="Malay A.D."/>
            <person name="Moran D.A.P."/>
            <person name="Tomita M."/>
            <person name="Numata K."/>
            <person name="Arakawa K."/>
        </authorList>
    </citation>
    <scope>NUCLEOTIDE SEQUENCE</scope>
</reference>
<protein>
    <recommendedName>
        <fullName evidence="1">Mutator-like transposase domain-containing protein</fullName>
    </recommendedName>
</protein>
<dbReference type="Pfam" id="PF20700">
    <property type="entry name" value="Mutator"/>
    <property type="match status" value="1"/>
</dbReference>